<evidence type="ECO:0000313" key="4">
    <source>
        <dbReference type="EMBL" id="MFC6866655.1"/>
    </source>
</evidence>
<feature type="domain" description="Transcription regulator PadR C-terminal" evidence="3">
    <location>
        <begin position="92"/>
        <end position="175"/>
    </location>
</feature>
<dbReference type="Gene3D" id="6.10.140.190">
    <property type="match status" value="1"/>
</dbReference>
<sequence>MALEHAILVSLEERAGSGYELARRFDRSIGFFWAASHQQIYRTLKRMVERGWVTVTDVAQEGRPDKKVYRATDGGRAELSRWLAEPTEPVTVRSELAVKIRGASLGDPDVVIEEIARHRAHHAERLDVYRVIEKRDFGDPAGLRGQRLHQYLVLRGGIRAEQGQLEWCDELLTALHRDRAATDGPRADDTPHRTADTEGSP</sequence>
<dbReference type="InterPro" id="IPR005149">
    <property type="entry name" value="Tscrpt_reg_PadR_N"/>
</dbReference>
<evidence type="ECO:0000256" key="1">
    <source>
        <dbReference type="SAM" id="MobiDB-lite"/>
    </source>
</evidence>
<dbReference type="PANTHER" id="PTHR43252">
    <property type="entry name" value="TRANSCRIPTIONAL REGULATOR YQJI"/>
    <property type="match status" value="1"/>
</dbReference>
<proteinExistence type="predicted"/>
<dbReference type="PANTHER" id="PTHR43252:SF4">
    <property type="entry name" value="TRANSCRIPTIONAL REGULATORY PROTEIN"/>
    <property type="match status" value="1"/>
</dbReference>
<reference evidence="5" key="1">
    <citation type="journal article" date="2019" name="Int. J. Syst. Evol. Microbiol.">
        <title>The Global Catalogue of Microorganisms (GCM) 10K type strain sequencing project: providing services to taxonomists for standard genome sequencing and annotation.</title>
        <authorList>
            <consortium name="The Broad Institute Genomics Platform"/>
            <consortium name="The Broad Institute Genome Sequencing Center for Infectious Disease"/>
            <person name="Wu L."/>
            <person name="Ma J."/>
        </authorList>
    </citation>
    <scope>NUCLEOTIDE SEQUENCE [LARGE SCALE GENOMIC DNA]</scope>
    <source>
        <strain evidence="5">KCTC 32255</strain>
    </source>
</reference>
<dbReference type="SUPFAM" id="SSF46785">
    <property type="entry name" value="Winged helix' DNA-binding domain"/>
    <property type="match status" value="1"/>
</dbReference>
<comment type="caution">
    <text evidence="4">The sequence shown here is derived from an EMBL/GenBank/DDBJ whole genome shotgun (WGS) entry which is preliminary data.</text>
</comment>
<dbReference type="InterPro" id="IPR018309">
    <property type="entry name" value="Tscrpt_reg_PadR_C"/>
</dbReference>
<evidence type="ECO:0000313" key="5">
    <source>
        <dbReference type="Proteomes" id="UP001596337"/>
    </source>
</evidence>
<dbReference type="RefSeq" id="WP_345396002.1">
    <property type="nucleotide sequence ID" value="NZ_BAABLA010000024.1"/>
</dbReference>
<dbReference type="EMBL" id="JBHSXX010000001">
    <property type="protein sequence ID" value="MFC6866655.1"/>
    <property type="molecule type" value="Genomic_DNA"/>
</dbReference>
<evidence type="ECO:0000259" key="3">
    <source>
        <dbReference type="Pfam" id="PF10400"/>
    </source>
</evidence>
<keyword evidence="5" id="KW-1185">Reference proteome</keyword>
<evidence type="ECO:0000259" key="2">
    <source>
        <dbReference type="Pfam" id="PF03551"/>
    </source>
</evidence>
<gene>
    <name evidence="4" type="ORF">ACFQGD_05800</name>
</gene>
<organism evidence="4 5">
    <name type="scientific">Haloechinothrix salitolerans</name>
    <dbReference type="NCBI Taxonomy" id="926830"/>
    <lineage>
        <taxon>Bacteria</taxon>
        <taxon>Bacillati</taxon>
        <taxon>Actinomycetota</taxon>
        <taxon>Actinomycetes</taxon>
        <taxon>Pseudonocardiales</taxon>
        <taxon>Pseudonocardiaceae</taxon>
        <taxon>Haloechinothrix</taxon>
    </lineage>
</organism>
<feature type="domain" description="Transcription regulator PadR N-terminal" evidence="2">
    <location>
        <begin position="7"/>
        <end position="80"/>
    </location>
</feature>
<dbReference type="Proteomes" id="UP001596337">
    <property type="component" value="Unassembled WGS sequence"/>
</dbReference>
<name>A0ABW2BWH0_9PSEU</name>
<dbReference type="Pfam" id="PF10400">
    <property type="entry name" value="Vir_act_alpha_C"/>
    <property type="match status" value="1"/>
</dbReference>
<dbReference type="InterPro" id="IPR036390">
    <property type="entry name" value="WH_DNA-bd_sf"/>
</dbReference>
<dbReference type="Gene3D" id="1.10.10.10">
    <property type="entry name" value="Winged helix-like DNA-binding domain superfamily/Winged helix DNA-binding domain"/>
    <property type="match status" value="1"/>
</dbReference>
<accession>A0ABW2BWH0</accession>
<dbReference type="InterPro" id="IPR036388">
    <property type="entry name" value="WH-like_DNA-bd_sf"/>
</dbReference>
<dbReference type="Pfam" id="PF03551">
    <property type="entry name" value="PadR"/>
    <property type="match status" value="1"/>
</dbReference>
<feature type="region of interest" description="Disordered" evidence="1">
    <location>
        <begin position="179"/>
        <end position="201"/>
    </location>
</feature>
<protein>
    <submittedName>
        <fullName evidence="4">PadR family transcriptional regulator</fullName>
    </submittedName>
</protein>